<keyword evidence="3" id="KW-1185">Reference proteome</keyword>
<evidence type="ECO:0000256" key="1">
    <source>
        <dbReference type="SAM" id="SignalP"/>
    </source>
</evidence>
<evidence type="ECO:0008006" key="4">
    <source>
        <dbReference type="Google" id="ProtNLM"/>
    </source>
</evidence>
<dbReference type="Proteomes" id="UP001501116">
    <property type="component" value="Unassembled WGS sequence"/>
</dbReference>
<dbReference type="Gene3D" id="2.50.20.20">
    <property type="match status" value="1"/>
</dbReference>
<accession>A0ABN2R2W3</accession>
<evidence type="ECO:0000313" key="2">
    <source>
        <dbReference type="EMBL" id="GAA1962646.1"/>
    </source>
</evidence>
<proteinExistence type="predicted"/>
<feature type="signal peptide" evidence="1">
    <location>
        <begin position="1"/>
        <end position="25"/>
    </location>
</feature>
<reference evidence="2 3" key="1">
    <citation type="journal article" date="2019" name="Int. J. Syst. Evol. Microbiol.">
        <title>The Global Catalogue of Microorganisms (GCM) 10K type strain sequencing project: providing services to taxonomists for standard genome sequencing and annotation.</title>
        <authorList>
            <consortium name="The Broad Institute Genomics Platform"/>
            <consortium name="The Broad Institute Genome Sequencing Center for Infectious Disease"/>
            <person name="Wu L."/>
            <person name="Ma J."/>
        </authorList>
    </citation>
    <scope>NUCLEOTIDE SEQUENCE [LARGE SCALE GENOMIC DNA]</scope>
    <source>
        <strain evidence="2 3">JCM 14545</strain>
    </source>
</reference>
<evidence type="ECO:0000313" key="3">
    <source>
        <dbReference type="Proteomes" id="UP001501116"/>
    </source>
</evidence>
<gene>
    <name evidence="2" type="ORF">GCM10009754_37450</name>
</gene>
<dbReference type="InterPro" id="IPR029046">
    <property type="entry name" value="LolA/LolB/LppX"/>
</dbReference>
<dbReference type="PROSITE" id="PS51257">
    <property type="entry name" value="PROKAR_LIPOPROTEIN"/>
    <property type="match status" value="1"/>
</dbReference>
<comment type="caution">
    <text evidence="2">The sequence shown here is derived from an EMBL/GenBank/DDBJ whole genome shotgun (WGS) entry which is preliminary data.</text>
</comment>
<protein>
    <recommendedName>
        <fullName evidence="4">Lipoprotein</fullName>
    </recommendedName>
</protein>
<name>A0ABN2R2W3_9PSEU</name>
<feature type="chain" id="PRO_5045436216" description="Lipoprotein" evidence="1">
    <location>
        <begin position="26"/>
        <end position="288"/>
    </location>
</feature>
<dbReference type="RefSeq" id="WP_344419889.1">
    <property type="nucleotide sequence ID" value="NZ_BAAANN010000013.1"/>
</dbReference>
<dbReference type="EMBL" id="BAAANN010000013">
    <property type="protein sequence ID" value="GAA1962646.1"/>
    <property type="molecule type" value="Genomic_DNA"/>
</dbReference>
<sequence length="288" mass="30104">MRKTILAAGGAALIAVLSACGQAPAPAPGPAPAPAEKQAEGLFTDARALVQASSAKAGQAASAKFTMDMTAAGQKMTGSGAMKFANGQNAGSMTMSVLGQTMEVRIVDNSTTYLKLPPEALKKLNTKKPWVKADEATMKTMLGDGSQTDQSDPRKTLEVIQESGTITKGVPEKLDGQDTFHYSVQLDPAKMQKQFPGGQSAAEFAKIKDKIGKIPMELWLNGDQLPVKITMDLGETVKAGALAAGATPEQLNSIDIGGLMTTRYSDWGTADVAVQAPPADEVGELPKR</sequence>
<dbReference type="SUPFAM" id="SSF89392">
    <property type="entry name" value="Prokaryotic lipoproteins and lipoprotein localization factors"/>
    <property type="match status" value="1"/>
</dbReference>
<keyword evidence="1" id="KW-0732">Signal</keyword>
<organism evidence="2 3">
    <name type="scientific">Amycolatopsis minnesotensis</name>
    <dbReference type="NCBI Taxonomy" id="337894"/>
    <lineage>
        <taxon>Bacteria</taxon>
        <taxon>Bacillati</taxon>
        <taxon>Actinomycetota</taxon>
        <taxon>Actinomycetes</taxon>
        <taxon>Pseudonocardiales</taxon>
        <taxon>Pseudonocardiaceae</taxon>
        <taxon>Amycolatopsis</taxon>
    </lineage>
</organism>